<dbReference type="InterPro" id="IPR000210">
    <property type="entry name" value="BTB/POZ_dom"/>
</dbReference>
<dbReference type="PANTHER" id="PTHR45774:SF3">
    <property type="entry name" value="BTB (POZ) DOMAIN-CONTAINING 2B-RELATED"/>
    <property type="match status" value="1"/>
</dbReference>
<dbReference type="Gene3D" id="3.30.710.10">
    <property type="entry name" value="Potassium Channel Kv1.1, Chain A"/>
    <property type="match status" value="1"/>
</dbReference>
<evidence type="ECO:0000313" key="2">
    <source>
        <dbReference type="EMBL" id="CAD7446598.1"/>
    </source>
</evidence>
<protein>
    <recommendedName>
        <fullName evidence="1">BTB domain-containing protein</fullName>
    </recommendedName>
</protein>
<dbReference type="PROSITE" id="PS50097">
    <property type="entry name" value="BTB"/>
    <property type="match status" value="1"/>
</dbReference>
<feature type="domain" description="BTB" evidence="1">
    <location>
        <begin position="59"/>
        <end position="126"/>
    </location>
</feature>
<proteinExistence type="predicted"/>
<dbReference type="SMART" id="SM00225">
    <property type="entry name" value="BTB"/>
    <property type="match status" value="1"/>
</dbReference>
<dbReference type="EMBL" id="OD568135">
    <property type="protein sequence ID" value="CAD7446598.1"/>
    <property type="molecule type" value="Genomic_DNA"/>
</dbReference>
<dbReference type="SUPFAM" id="SSF54695">
    <property type="entry name" value="POZ domain"/>
    <property type="match status" value="1"/>
</dbReference>
<dbReference type="PANTHER" id="PTHR45774">
    <property type="entry name" value="BTB/POZ DOMAIN-CONTAINING"/>
    <property type="match status" value="1"/>
</dbReference>
<accession>A0A7R9I3S6</accession>
<reference evidence="2" key="1">
    <citation type="submission" date="2020-11" db="EMBL/GenBank/DDBJ databases">
        <authorList>
            <person name="Tran Van P."/>
        </authorList>
    </citation>
    <scope>NUCLEOTIDE SEQUENCE</scope>
</reference>
<dbReference type="Pfam" id="PF00651">
    <property type="entry name" value="BTB"/>
    <property type="match status" value="1"/>
</dbReference>
<name>A0A7R9I3S6_9NEOP</name>
<organism evidence="2">
    <name type="scientific">Timema bartmani</name>
    <dbReference type="NCBI Taxonomy" id="61472"/>
    <lineage>
        <taxon>Eukaryota</taxon>
        <taxon>Metazoa</taxon>
        <taxon>Ecdysozoa</taxon>
        <taxon>Arthropoda</taxon>
        <taxon>Hexapoda</taxon>
        <taxon>Insecta</taxon>
        <taxon>Pterygota</taxon>
        <taxon>Neoptera</taxon>
        <taxon>Polyneoptera</taxon>
        <taxon>Phasmatodea</taxon>
        <taxon>Timematodea</taxon>
        <taxon>Timematoidea</taxon>
        <taxon>Timematidae</taxon>
        <taxon>Timema</taxon>
    </lineage>
</organism>
<evidence type="ECO:0000259" key="1">
    <source>
        <dbReference type="PROSITE" id="PS50097"/>
    </source>
</evidence>
<dbReference type="Gene3D" id="1.25.40.420">
    <property type="match status" value="1"/>
</dbReference>
<sequence>MEETPPGDAPPGEDSPEVITLEGSHVEKNNSNNIDTKWQLSKKEVKERIAYLRKTADFSDCTVLIGEGDCAETIKLHRIVLCMSSPRFAILFSTVKEDSVRITDVEPRIFNILLDYMYLDHVELKNAEDARHLYKASVSYAIPHLCEISAGYMAKDLNFDNIWPVLELVAEIQEPFLKEECGKFVRRNPQLVLRHINFSKLSKGVVANIVELDCLDVPEIEIILAVDKWAECQCTQVDLKDAFVKELAFTPDNEKCLLTLEESYAILMNLTYFGSFPIPADFSSDKRARKLAKFRCIRKIQQLPPHMMGGYTHSSQMYAASYASAMERVVALASPTQSATLGGKNFSLDVKVDHPIVLYGIQVPTLCFPVGIGPKNLTKEYDESFVVTVQDPAGTPINQTVLSTKVPYGSSVDIILKDSVVLQRNVTYKIQVYTSNNYFLSKKLSLMEENPPVKFSFRDAAKVGNIPPPPSSAMYATGGTGLKQETDLGFITQVIYSLWT</sequence>
<dbReference type="InterPro" id="IPR011333">
    <property type="entry name" value="SKP1/BTB/POZ_sf"/>
</dbReference>
<gene>
    <name evidence="2" type="ORF">TBIB3V08_LOCUS8925</name>
</gene>
<dbReference type="AlphaFoldDB" id="A0A7R9I3S6"/>